<feature type="domain" description="Glycosyltransferase 2-like" evidence="3">
    <location>
        <begin position="5"/>
        <end position="179"/>
    </location>
</feature>
<dbReference type="CDD" id="cd00761">
    <property type="entry name" value="Glyco_tranf_GTA_type"/>
    <property type="match status" value="1"/>
</dbReference>
<dbReference type="OrthoDB" id="396512at2"/>
<dbReference type="Proteomes" id="UP000297253">
    <property type="component" value="Unassembled WGS sequence"/>
</dbReference>
<evidence type="ECO:0000259" key="3">
    <source>
        <dbReference type="Pfam" id="PF00535"/>
    </source>
</evidence>
<dbReference type="PANTHER" id="PTHR22916:SF51">
    <property type="entry name" value="GLYCOSYLTRANSFERASE EPSH-RELATED"/>
    <property type="match status" value="1"/>
</dbReference>
<keyword evidence="1" id="KW-0328">Glycosyltransferase</keyword>
<dbReference type="GO" id="GO:0016757">
    <property type="term" value="F:glycosyltransferase activity"/>
    <property type="evidence" value="ECO:0007669"/>
    <property type="project" value="UniProtKB-KW"/>
</dbReference>
<organism evidence="4 5">
    <name type="scientific">Streptococcus cuniculi</name>
    <dbReference type="NCBI Taxonomy" id="1432788"/>
    <lineage>
        <taxon>Bacteria</taxon>
        <taxon>Bacillati</taxon>
        <taxon>Bacillota</taxon>
        <taxon>Bacilli</taxon>
        <taxon>Lactobacillales</taxon>
        <taxon>Streptococcaceae</taxon>
        <taxon>Streptococcus</taxon>
    </lineage>
</organism>
<dbReference type="EMBL" id="SPPD01000009">
    <property type="protein sequence ID" value="TFU97572.1"/>
    <property type="molecule type" value="Genomic_DNA"/>
</dbReference>
<sequence>MATISVIVPVYNGEKYVANCVESILKQTYQEIEILLINDGSTDRTALIVEQLRVKDSRIRVLHKKENGGIGAARNSALAMATGDYLVFVDSDDWIDPNHIEDLYGLLQRTGSDVAVANFTQYDEGTGRYNLHITEQDYYEAVYTPEEWFAFQYGHGHNLSLCFTVPWGKMYKKDLFETVLYPTDTWADDDFTTWKLYLMADKIAYMHRSSYLYRVNEGSMTQVADQATIFSATPVAERLEVLSLLGWDISREVAAYKWRLQLNRDAALRSGDVTKYKELEFRMKLLEKYSSKKER</sequence>
<gene>
    <name evidence="4" type="ORF">E4T82_07045</name>
</gene>
<comment type="caution">
    <text evidence="4">The sequence shown here is derived from an EMBL/GenBank/DDBJ whole genome shotgun (WGS) entry which is preliminary data.</text>
</comment>
<dbReference type="Pfam" id="PF00535">
    <property type="entry name" value="Glycos_transf_2"/>
    <property type="match status" value="1"/>
</dbReference>
<proteinExistence type="predicted"/>
<dbReference type="Gene3D" id="3.90.550.10">
    <property type="entry name" value="Spore Coat Polysaccharide Biosynthesis Protein SpsA, Chain A"/>
    <property type="match status" value="1"/>
</dbReference>
<dbReference type="SUPFAM" id="SSF53448">
    <property type="entry name" value="Nucleotide-diphospho-sugar transferases"/>
    <property type="match status" value="1"/>
</dbReference>
<evidence type="ECO:0000256" key="1">
    <source>
        <dbReference type="ARBA" id="ARBA00022676"/>
    </source>
</evidence>
<protein>
    <submittedName>
        <fullName evidence="4">Glycosyltransferase family 2 protein</fullName>
    </submittedName>
</protein>
<accession>A0A4Y9J9K3</accession>
<dbReference type="InterPro" id="IPR029044">
    <property type="entry name" value="Nucleotide-diphossugar_trans"/>
</dbReference>
<evidence type="ECO:0000313" key="4">
    <source>
        <dbReference type="EMBL" id="TFU97572.1"/>
    </source>
</evidence>
<dbReference type="InterPro" id="IPR001173">
    <property type="entry name" value="Glyco_trans_2-like"/>
</dbReference>
<evidence type="ECO:0000313" key="5">
    <source>
        <dbReference type="Proteomes" id="UP000297253"/>
    </source>
</evidence>
<evidence type="ECO:0000256" key="2">
    <source>
        <dbReference type="ARBA" id="ARBA00022679"/>
    </source>
</evidence>
<dbReference type="PANTHER" id="PTHR22916">
    <property type="entry name" value="GLYCOSYLTRANSFERASE"/>
    <property type="match status" value="1"/>
</dbReference>
<reference evidence="4 5" key="1">
    <citation type="submission" date="2019-03" db="EMBL/GenBank/DDBJ databases">
        <title>Diversity of the mouse oral microbiome.</title>
        <authorList>
            <person name="Joseph S."/>
            <person name="Aduse-Opoku J."/>
            <person name="Curtis M."/>
            <person name="Wade W."/>
            <person name="Hashim A."/>
        </authorList>
    </citation>
    <scope>NUCLEOTIDE SEQUENCE [LARGE SCALE GENOMIC DNA]</scope>
    <source>
        <strain evidence="4 5">WM131</strain>
    </source>
</reference>
<dbReference type="RefSeq" id="WP_135182144.1">
    <property type="nucleotide sequence ID" value="NZ_JADGKZ010000009.1"/>
</dbReference>
<keyword evidence="2 4" id="KW-0808">Transferase</keyword>
<name>A0A4Y9J9K3_9STRE</name>
<dbReference type="AlphaFoldDB" id="A0A4Y9J9K3"/>